<dbReference type="eggNOG" id="COG1846">
    <property type="taxonomic scope" value="Bacteria"/>
</dbReference>
<keyword evidence="3" id="KW-0804">Transcription</keyword>
<dbReference type="InterPro" id="IPR036390">
    <property type="entry name" value="WH_DNA-bd_sf"/>
</dbReference>
<evidence type="ECO:0000256" key="3">
    <source>
        <dbReference type="ARBA" id="ARBA00023163"/>
    </source>
</evidence>
<dbReference type="GO" id="GO:0003700">
    <property type="term" value="F:DNA-binding transcription factor activity"/>
    <property type="evidence" value="ECO:0007669"/>
    <property type="project" value="InterPro"/>
</dbReference>
<proteinExistence type="predicted"/>
<dbReference type="Proteomes" id="UP000000851">
    <property type="component" value="Chromosome"/>
</dbReference>
<dbReference type="RefSeq" id="WP_015794921.1">
    <property type="nucleotide sequence ID" value="NC_013131.1"/>
</dbReference>
<feature type="domain" description="HTH marR-type" evidence="5">
    <location>
        <begin position="1"/>
        <end position="133"/>
    </location>
</feature>
<organism evidence="6 7">
    <name type="scientific">Catenulispora acidiphila (strain DSM 44928 / JCM 14897 / NBRC 102108 / NRRL B-24433 / ID139908)</name>
    <dbReference type="NCBI Taxonomy" id="479433"/>
    <lineage>
        <taxon>Bacteria</taxon>
        <taxon>Bacillati</taxon>
        <taxon>Actinomycetota</taxon>
        <taxon>Actinomycetes</taxon>
        <taxon>Catenulisporales</taxon>
        <taxon>Catenulisporaceae</taxon>
        <taxon>Catenulispora</taxon>
    </lineage>
</organism>
<dbReference type="EMBL" id="CP001700">
    <property type="protein sequence ID" value="ACU75192.1"/>
    <property type="molecule type" value="Genomic_DNA"/>
</dbReference>
<evidence type="ECO:0000256" key="4">
    <source>
        <dbReference type="SAM" id="MobiDB-lite"/>
    </source>
</evidence>
<sequence length="158" mass="17348">MPEFLDLHSKTSKALRGVVETAMRRHGLYAGQDLVLALLWERDGRTPGELATALHVTTPTVVKAANRMTAAGLLTRRRDERDNRLVGLWLTDAGRALQEPIEAERRDIEEKVTAGLTEAERDQLISALTRVQRSAADLLRPPVADADEAAEGDESGLD</sequence>
<keyword evidence="1" id="KW-0805">Transcription regulation</keyword>
<dbReference type="GO" id="GO:0003677">
    <property type="term" value="F:DNA binding"/>
    <property type="evidence" value="ECO:0007669"/>
    <property type="project" value="UniProtKB-KW"/>
</dbReference>
<dbReference type="HOGENOM" id="CLU_083287_18_7_11"/>
<dbReference type="InterPro" id="IPR000835">
    <property type="entry name" value="HTH_MarR-typ"/>
</dbReference>
<keyword evidence="2" id="KW-0238">DNA-binding</keyword>
<dbReference type="PANTHER" id="PTHR42756:SF1">
    <property type="entry name" value="TRANSCRIPTIONAL REPRESSOR OF EMRAB OPERON"/>
    <property type="match status" value="1"/>
</dbReference>
<dbReference type="SUPFAM" id="SSF46785">
    <property type="entry name" value="Winged helix' DNA-binding domain"/>
    <property type="match status" value="1"/>
</dbReference>
<dbReference type="SMART" id="SM00347">
    <property type="entry name" value="HTH_MARR"/>
    <property type="match status" value="1"/>
</dbReference>
<dbReference type="Pfam" id="PF01047">
    <property type="entry name" value="MarR"/>
    <property type="match status" value="1"/>
</dbReference>
<reference evidence="6 7" key="1">
    <citation type="journal article" date="2009" name="Stand. Genomic Sci.">
        <title>Complete genome sequence of Catenulispora acidiphila type strain (ID 139908).</title>
        <authorList>
            <person name="Copeland A."/>
            <person name="Lapidus A."/>
            <person name="Glavina Del Rio T."/>
            <person name="Nolan M."/>
            <person name="Lucas S."/>
            <person name="Chen F."/>
            <person name="Tice H."/>
            <person name="Cheng J.F."/>
            <person name="Bruce D."/>
            <person name="Goodwin L."/>
            <person name="Pitluck S."/>
            <person name="Mikhailova N."/>
            <person name="Pati A."/>
            <person name="Ivanova N."/>
            <person name="Mavromatis K."/>
            <person name="Chen A."/>
            <person name="Palaniappan K."/>
            <person name="Chain P."/>
            <person name="Land M."/>
            <person name="Hauser L."/>
            <person name="Chang Y.J."/>
            <person name="Jeffries C.D."/>
            <person name="Chertkov O."/>
            <person name="Brettin T."/>
            <person name="Detter J.C."/>
            <person name="Han C."/>
            <person name="Ali Z."/>
            <person name="Tindall B.J."/>
            <person name="Goker M."/>
            <person name="Bristow J."/>
            <person name="Eisen J.A."/>
            <person name="Markowitz V."/>
            <person name="Hugenholtz P."/>
            <person name="Kyrpides N.C."/>
            <person name="Klenk H.P."/>
        </authorList>
    </citation>
    <scope>NUCLEOTIDE SEQUENCE [LARGE SCALE GENOMIC DNA]</scope>
    <source>
        <strain evidence="7">DSM 44928 / JCM 14897 / NBRC 102108 / NRRL B-24433 / ID139908</strain>
    </source>
</reference>
<dbReference type="PRINTS" id="PR00598">
    <property type="entry name" value="HTHMARR"/>
</dbReference>
<dbReference type="PROSITE" id="PS50995">
    <property type="entry name" value="HTH_MARR_2"/>
    <property type="match status" value="1"/>
</dbReference>
<dbReference type="KEGG" id="cai:Caci_6338"/>
<dbReference type="Gene3D" id="1.10.10.10">
    <property type="entry name" value="Winged helix-like DNA-binding domain superfamily/Winged helix DNA-binding domain"/>
    <property type="match status" value="1"/>
</dbReference>
<feature type="region of interest" description="Disordered" evidence="4">
    <location>
        <begin position="136"/>
        <end position="158"/>
    </location>
</feature>
<dbReference type="OrthoDB" id="3177763at2"/>
<gene>
    <name evidence="6" type="ordered locus">Caci_6338</name>
</gene>
<feature type="compositionally biased region" description="Acidic residues" evidence="4">
    <location>
        <begin position="145"/>
        <end position="158"/>
    </location>
</feature>
<dbReference type="InParanoid" id="C7QKB8"/>
<accession>C7QKB8</accession>
<evidence type="ECO:0000256" key="1">
    <source>
        <dbReference type="ARBA" id="ARBA00023015"/>
    </source>
</evidence>
<dbReference type="PANTHER" id="PTHR42756">
    <property type="entry name" value="TRANSCRIPTIONAL REGULATOR, MARR"/>
    <property type="match status" value="1"/>
</dbReference>
<dbReference type="InterPro" id="IPR036388">
    <property type="entry name" value="WH-like_DNA-bd_sf"/>
</dbReference>
<evidence type="ECO:0000313" key="6">
    <source>
        <dbReference type="EMBL" id="ACU75192.1"/>
    </source>
</evidence>
<evidence type="ECO:0000313" key="7">
    <source>
        <dbReference type="Proteomes" id="UP000000851"/>
    </source>
</evidence>
<dbReference type="AlphaFoldDB" id="C7QKB8"/>
<protein>
    <submittedName>
        <fullName evidence="6">Transcriptional regulator, MarR family</fullName>
    </submittedName>
</protein>
<keyword evidence="7" id="KW-1185">Reference proteome</keyword>
<evidence type="ECO:0000256" key="2">
    <source>
        <dbReference type="ARBA" id="ARBA00023125"/>
    </source>
</evidence>
<evidence type="ECO:0000259" key="5">
    <source>
        <dbReference type="PROSITE" id="PS50995"/>
    </source>
</evidence>
<name>C7QKB8_CATAD</name>
<dbReference type="STRING" id="479433.Caci_6338"/>